<feature type="transmembrane region" description="Helical" evidence="6">
    <location>
        <begin position="170"/>
        <end position="191"/>
    </location>
</feature>
<evidence type="ECO:0000256" key="4">
    <source>
        <dbReference type="ARBA" id="ARBA00022989"/>
    </source>
</evidence>
<evidence type="ECO:0000256" key="3">
    <source>
        <dbReference type="ARBA" id="ARBA00022692"/>
    </source>
</evidence>
<gene>
    <name evidence="7" type="ORF">C0081_21370</name>
</gene>
<dbReference type="CDD" id="cd13136">
    <property type="entry name" value="MATE_DinF_like"/>
    <property type="match status" value="1"/>
</dbReference>
<reference evidence="7 8" key="1">
    <citation type="submission" date="2018-01" db="EMBL/GenBank/DDBJ databases">
        <title>The draft genome sequence of Cohaesibacter sp. H1304.</title>
        <authorList>
            <person name="Wang N.-N."/>
            <person name="Du Z.-J."/>
        </authorList>
    </citation>
    <scope>NUCLEOTIDE SEQUENCE [LARGE SCALE GENOMIC DNA]</scope>
    <source>
        <strain evidence="7 8">H1304</strain>
    </source>
</reference>
<evidence type="ECO:0000313" key="8">
    <source>
        <dbReference type="Proteomes" id="UP000234881"/>
    </source>
</evidence>
<organism evidence="7 8">
    <name type="scientific">Cohaesibacter celericrescens</name>
    <dbReference type="NCBI Taxonomy" id="2067669"/>
    <lineage>
        <taxon>Bacteria</taxon>
        <taxon>Pseudomonadati</taxon>
        <taxon>Pseudomonadota</taxon>
        <taxon>Alphaproteobacteria</taxon>
        <taxon>Hyphomicrobiales</taxon>
        <taxon>Cohaesibacteraceae</taxon>
    </lineage>
</organism>
<feature type="transmembrane region" description="Helical" evidence="6">
    <location>
        <begin position="248"/>
        <end position="267"/>
    </location>
</feature>
<dbReference type="OrthoDB" id="9789527at2"/>
<evidence type="ECO:0000256" key="2">
    <source>
        <dbReference type="ARBA" id="ARBA00010199"/>
    </source>
</evidence>
<accession>A0A2N5XK19</accession>
<feature type="transmembrane region" description="Helical" evidence="6">
    <location>
        <begin position="20"/>
        <end position="44"/>
    </location>
</feature>
<keyword evidence="8" id="KW-1185">Reference proteome</keyword>
<dbReference type="GO" id="GO:0042910">
    <property type="term" value="F:xenobiotic transmembrane transporter activity"/>
    <property type="evidence" value="ECO:0007669"/>
    <property type="project" value="InterPro"/>
</dbReference>
<dbReference type="GO" id="GO:0005886">
    <property type="term" value="C:plasma membrane"/>
    <property type="evidence" value="ECO:0007669"/>
    <property type="project" value="TreeGrafter"/>
</dbReference>
<feature type="transmembrane region" description="Helical" evidence="6">
    <location>
        <begin position="100"/>
        <end position="122"/>
    </location>
</feature>
<dbReference type="RefSeq" id="WP_101535768.1">
    <property type="nucleotide sequence ID" value="NZ_JBFHIU010000124.1"/>
</dbReference>
<protein>
    <submittedName>
        <fullName evidence="7">MATE family efflux transporter</fullName>
    </submittedName>
</protein>
<dbReference type="Proteomes" id="UP000234881">
    <property type="component" value="Unassembled WGS sequence"/>
</dbReference>
<feature type="transmembrane region" description="Helical" evidence="6">
    <location>
        <begin position="50"/>
        <end position="73"/>
    </location>
</feature>
<dbReference type="GO" id="GO:0015297">
    <property type="term" value="F:antiporter activity"/>
    <property type="evidence" value="ECO:0007669"/>
    <property type="project" value="InterPro"/>
</dbReference>
<dbReference type="AlphaFoldDB" id="A0A2N5XK19"/>
<dbReference type="PANTHER" id="PTHR42893">
    <property type="entry name" value="PROTEIN DETOXIFICATION 44, CHLOROPLASTIC-RELATED"/>
    <property type="match status" value="1"/>
</dbReference>
<comment type="similarity">
    <text evidence="2">Belongs to the multi antimicrobial extrusion (MATE) (TC 2.A.66.1) family.</text>
</comment>
<evidence type="ECO:0000313" key="7">
    <source>
        <dbReference type="EMBL" id="PLW74869.1"/>
    </source>
</evidence>
<dbReference type="EMBL" id="PKUQ01000055">
    <property type="protein sequence ID" value="PLW74869.1"/>
    <property type="molecule type" value="Genomic_DNA"/>
</dbReference>
<comment type="caution">
    <text evidence="7">The sequence shown here is derived from an EMBL/GenBank/DDBJ whole genome shotgun (WGS) entry which is preliminary data.</text>
</comment>
<keyword evidence="5 6" id="KW-0472">Membrane</keyword>
<dbReference type="PANTHER" id="PTHR42893:SF46">
    <property type="entry name" value="PROTEIN DETOXIFICATION 44, CHLOROPLASTIC"/>
    <property type="match status" value="1"/>
</dbReference>
<dbReference type="InterPro" id="IPR044644">
    <property type="entry name" value="DinF-like"/>
</dbReference>
<evidence type="ECO:0000256" key="1">
    <source>
        <dbReference type="ARBA" id="ARBA00004141"/>
    </source>
</evidence>
<proteinExistence type="inferred from homology"/>
<keyword evidence="3 6" id="KW-0812">Transmembrane</keyword>
<dbReference type="NCBIfam" id="TIGR00797">
    <property type="entry name" value="matE"/>
    <property type="match status" value="1"/>
</dbReference>
<dbReference type="InterPro" id="IPR002528">
    <property type="entry name" value="MATE_fam"/>
</dbReference>
<name>A0A2N5XK19_9HYPH</name>
<evidence type="ECO:0000256" key="5">
    <source>
        <dbReference type="ARBA" id="ARBA00023136"/>
    </source>
</evidence>
<feature type="transmembrane region" description="Helical" evidence="6">
    <location>
        <begin position="393"/>
        <end position="411"/>
    </location>
</feature>
<keyword evidence="4 6" id="KW-1133">Transmembrane helix</keyword>
<feature type="transmembrane region" description="Helical" evidence="6">
    <location>
        <begin position="360"/>
        <end position="381"/>
    </location>
</feature>
<dbReference type="Pfam" id="PF01554">
    <property type="entry name" value="MatE"/>
    <property type="match status" value="2"/>
</dbReference>
<feature type="transmembrane region" description="Helical" evidence="6">
    <location>
        <begin position="279"/>
        <end position="298"/>
    </location>
</feature>
<feature type="transmembrane region" description="Helical" evidence="6">
    <location>
        <begin position="197"/>
        <end position="221"/>
    </location>
</feature>
<comment type="subcellular location">
    <subcellularLocation>
        <location evidence="1">Membrane</location>
        <topology evidence="1">Multi-pass membrane protein</topology>
    </subcellularLocation>
</comment>
<feature type="transmembrane region" description="Helical" evidence="6">
    <location>
        <begin position="417"/>
        <end position="436"/>
    </location>
</feature>
<sequence>MTSNPDQNLLAFDVTHKMVLGIAIPMTLGLVTVPLVGIVDMAVIGQLGSASLMGGIAVGALMFDVVAASCNFLRMGTTGLTAQAVGAGDEISQRAVVYRAFMLAALIGFVVLALAPFVTPWALGVMGGSDAVNVSAKQYLLIRLYAMPFTLANFAIFGWLFGLGKSRTAMVLLILLNSTNILLTIWFVLGLDMGVEGAALGTVAGEVIAVLMGFGIMAYHLRDNWRVPLPRLFNQAAFLRFLALNRDIFIRSMVMLVAFALFTSLSARQNDDILAANELLMHFFMFGGFFLDGIATAAEQLGGRATGANYRPAFDKTVRLTLVWGIGLGAGLSLLMWTLGPFIIDALTTAPGVRSLSRDYLVWAALTPLIATLAFQMDGIFIGATWSSSMRNISILATGVFVLAEMVFMPLLGNDGLWLAMLAFLTTRGLGLSLLLPGRISKTFAIGSIPPT</sequence>
<feature type="transmembrane region" description="Helical" evidence="6">
    <location>
        <begin position="318"/>
        <end position="340"/>
    </location>
</feature>
<evidence type="ECO:0000256" key="6">
    <source>
        <dbReference type="SAM" id="Phobius"/>
    </source>
</evidence>
<feature type="transmembrane region" description="Helical" evidence="6">
    <location>
        <begin position="142"/>
        <end position="163"/>
    </location>
</feature>